<reference evidence="1" key="1">
    <citation type="submission" date="2022-03" db="EMBL/GenBank/DDBJ databases">
        <authorList>
            <person name="Sayadi A."/>
        </authorList>
    </citation>
    <scope>NUCLEOTIDE SEQUENCE</scope>
</reference>
<dbReference type="OrthoDB" id="6767105at2759"/>
<protein>
    <submittedName>
        <fullName evidence="1">Uncharacterized protein</fullName>
    </submittedName>
</protein>
<sequence length="165" mass="18996">MSLYPNATRILQPCDVSTFRRIKEAWRQSVRKWEEEHPGQIVNKVVFAGILENAVNKSFKAETVVTEFKVCGLYPFNPYNVDYTKCLGVGTMQQPNIGVENPTQHKMSYDKFATIVGPKKCSKILMEKQEKICVYYSRLGDSSETVIEYLRISQSQKIKLISYKI</sequence>
<gene>
    <name evidence="1" type="ORF">ACAOBT_LOCUS34952</name>
</gene>
<dbReference type="AlphaFoldDB" id="A0A9P0MGN5"/>
<keyword evidence="2" id="KW-1185">Reference proteome</keyword>
<organism evidence="1 2">
    <name type="scientific">Acanthoscelides obtectus</name>
    <name type="common">Bean weevil</name>
    <name type="synonym">Bruchus obtectus</name>
    <dbReference type="NCBI Taxonomy" id="200917"/>
    <lineage>
        <taxon>Eukaryota</taxon>
        <taxon>Metazoa</taxon>
        <taxon>Ecdysozoa</taxon>
        <taxon>Arthropoda</taxon>
        <taxon>Hexapoda</taxon>
        <taxon>Insecta</taxon>
        <taxon>Pterygota</taxon>
        <taxon>Neoptera</taxon>
        <taxon>Endopterygota</taxon>
        <taxon>Coleoptera</taxon>
        <taxon>Polyphaga</taxon>
        <taxon>Cucujiformia</taxon>
        <taxon>Chrysomeloidea</taxon>
        <taxon>Chrysomelidae</taxon>
        <taxon>Bruchinae</taxon>
        <taxon>Bruchini</taxon>
        <taxon>Acanthoscelides</taxon>
    </lineage>
</organism>
<comment type="caution">
    <text evidence="1">The sequence shown here is derived from an EMBL/GenBank/DDBJ whole genome shotgun (WGS) entry which is preliminary data.</text>
</comment>
<evidence type="ECO:0000313" key="2">
    <source>
        <dbReference type="Proteomes" id="UP001152888"/>
    </source>
</evidence>
<name>A0A9P0MGN5_ACAOB</name>
<evidence type="ECO:0000313" key="1">
    <source>
        <dbReference type="EMBL" id="CAH2015796.1"/>
    </source>
</evidence>
<proteinExistence type="predicted"/>
<dbReference type="EMBL" id="CAKOFQ010008751">
    <property type="protein sequence ID" value="CAH2015796.1"/>
    <property type="molecule type" value="Genomic_DNA"/>
</dbReference>
<dbReference type="Proteomes" id="UP001152888">
    <property type="component" value="Unassembled WGS sequence"/>
</dbReference>
<accession>A0A9P0MGN5</accession>